<dbReference type="eggNOG" id="KOG4313">
    <property type="taxonomic scope" value="Eukaryota"/>
</dbReference>
<dbReference type="PROSITE" id="PS51462">
    <property type="entry name" value="NUDIX"/>
    <property type="match status" value="1"/>
</dbReference>
<dbReference type="InterPro" id="IPR000086">
    <property type="entry name" value="NUDIX_hydrolase_dom"/>
</dbReference>
<reference evidence="3 4" key="1">
    <citation type="journal article" date="2012" name="BMC Genomics">
        <title>Tools to kill: Genome of one of the most destructive plant pathogenic fungi Macrophomina phaseolina.</title>
        <authorList>
            <person name="Islam M.S."/>
            <person name="Haque M.S."/>
            <person name="Islam M.M."/>
            <person name="Emdad E.M."/>
            <person name="Halim A."/>
            <person name="Hossen Q.M.M."/>
            <person name="Hossain M.Z."/>
            <person name="Ahmed B."/>
            <person name="Rahim S."/>
            <person name="Rahman M.S."/>
            <person name="Alam M.M."/>
            <person name="Hou S."/>
            <person name="Wan X."/>
            <person name="Saito J.A."/>
            <person name="Alam M."/>
        </authorList>
    </citation>
    <scope>NUCLEOTIDE SEQUENCE [LARGE SCALE GENOMIC DNA]</scope>
    <source>
        <strain evidence="3 4">MS6</strain>
    </source>
</reference>
<dbReference type="Proteomes" id="UP000007129">
    <property type="component" value="Unassembled WGS sequence"/>
</dbReference>
<evidence type="ECO:0000256" key="1">
    <source>
        <dbReference type="SAM" id="MobiDB-lite"/>
    </source>
</evidence>
<sequence>MNGGFPAAAPPDDEWPRPQNIGRSNLELINDCDNFPHFDLDTDLYTETLQGLYTLHVADHHAVLGYVRPHVAETLQGLPAWDVSPESRTLILLAGVTEPERTAILAQTASAMRATRHFADLNAWRDELYPVYGRGGELLFKLERAACPLFGILVCSVSLTCYVKDESAGYRFWVSRRKRSKAAYSGMLDTTVAGGLRADERPLDALARDAEVEASLPPALVREKARPAGNVSFFHVRDERAGGEPELLQPGSQYVYDLELEQGRQLAPRPDDVEMDDLALLSTKEVQAALARGEFKPAAALAFLDFFVRHGILTSDNEMDYTELVSRLHRRLPLPEPRLLPPKKAE</sequence>
<evidence type="ECO:0000313" key="3">
    <source>
        <dbReference type="EMBL" id="EKG10341.1"/>
    </source>
</evidence>
<evidence type="ECO:0000259" key="2">
    <source>
        <dbReference type="PROSITE" id="PS51462"/>
    </source>
</evidence>
<dbReference type="InParanoid" id="K2QKF7"/>
<comment type="caution">
    <text evidence="3">The sequence shown here is derived from an EMBL/GenBank/DDBJ whole genome shotgun (WGS) entry which is preliminary data.</text>
</comment>
<organism evidence="3 4">
    <name type="scientific">Macrophomina phaseolina (strain MS6)</name>
    <name type="common">Charcoal rot fungus</name>
    <dbReference type="NCBI Taxonomy" id="1126212"/>
    <lineage>
        <taxon>Eukaryota</taxon>
        <taxon>Fungi</taxon>
        <taxon>Dikarya</taxon>
        <taxon>Ascomycota</taxon>
        <taxon>Pezizomycotina</taxon>
        <taxon>Dothideomycetes</taxon>
        <taxon>Dothideomycetes incertae sedis</taxon>
        <taxon>Botryosphaeriales</taxon>
        <taxon>Botryosphaeriaceae</taxon>
        <taxon>Macrophomina</taxon>
    </lineage>
</organism>
<dbReference type="SUPFAM" id="SSF55811">
    <property type="entry name" value="Nudix"/>
    <property type="match status" value="1"/>
</dbReference>
<proteinExistence type="predicted"/>
<dbReference type="Pfam" id="PF15916">
    <property type="entry name" value="DUF4743"/>
    <property type="match status" value="1"/>
</dbReference>
<dbReference type="Gene3D" id="3.90.79.10">
    <property type="entry name" value="Nucleoside Triphosphate Pyrophosphohydrolase"/>
    <property type="match status" value="1"/>
</dbReference>
<dbReference type="InterPro" id="IPR031804">
    <property type="entry name" value="DUF4743"/>
</dbReference>
<dbReference type="STRING" id="1126212.K2QKF7"/>
<dbReference type="PANTHER" id="PTHR13622:SF8">
    <property type="entry name" value="THIAMIN PYROPHOSPHOKINASE 1"/>
    <property type="match status" value="1"/>
</dbReference>
<dbReference type="EMBL" id="AHHD01000523">
    <property type="protein sequence ID" value="EKG10341.1"/>
    <property type="molecule type" value="Genomic_DNA"/>
</dbReference>
<protein>
    <recommendedName>
        <fullName evidence="2">Nudix hydrolase domain-containing protein</fullName>
    </recommendedName>
</protein>
<dbReference type="CDD" id="cd03676">
    <property type="entry name" value="NUDIX_Tnr3_like"/>
    <property type="match status" value="1"/>
</dbReference>
<dbReference type="AlphaFoldDB" id="K2QKF7"/>
<feature type="region of interest" description="Disordered" evidence="1">
    <location>
        <begin position="1"/>
        <end position="21"/>
    </location>
</feature>
<feature type="domain" description="Nudix hydrolase" evidence="2">
    <location>
        <begin position="152"/>
        <end position="303"/>
    </location>
</feature>
<dbReference type="GO" id="GO:0044715">
    <property type="term" value="F:8-oxo-dGDP phosphatase activity"/>
    <property type="evidence" value="ECO:0007669"/>
    <property type="project" value="TreeGrafter"/>
</dbReference>
<accession>K2QKF7</accession>
<evidence type="ECO:0000313" key="4">
    <source>
        <dbReference type="Proteomes" id="UP000007129"/>
    </source>
</evidence>
<dbReference type="PANTHER" id="PTHR13622">
    <property type="entry name" value="THIAMIN PYROPHOSPHOKINASE"/>
    <property type="match status" value="1"/>
</dbReference>
<name>K2QKF7_MACPH</name>
<dbReference type="FunCoup" id="K2QKF7">
    <property type="interactions" value="58"/>
</dbReference>
<dbReference type="FunFam" id="3.90.79.10:FF:000019">
    <property type="entry name" value="Thiamin pyrophosphokinase, putative"/>
    <property type="match status" value="1"/>
</dbReference>
<dbReference type="VEuPathDB" id="FungiDB:MPH_12622"/>
<dbReference type="InterPro" id="IPR015797">
    <property type="entry name" value="NUDIX_hydrolase-like_dom_sf"/>
</dbReference>
<dbReference type="OrthoDB" id="10261522at2759"/>
<dbReference type="HOGENOM" id="CLU_048013_0_0_1"/>
<gene>
    <name evidence="3" type="ORF">MPH_12622</name>
</gene>